<sequence length="272" mass="29901">MAEDQKMRSVSTRVGNISYTVSGEGRPVVLLHATLHDSHDFDPIIFRLAEHYQTIAVDWPWHGNTKGSDIAATCAKPSAILFADVLEDFVAALDLPPAILIGNSVGGFAAARLAITNPNRVYALVLVNTGGFTSWNLFSRSFCYIMGFKAVARIVLPYIISQYMNAQTPNDMAISQKARTRAQSREGSTLAATLWRSFLDNGHDIRAQAIAIKKPTLIIWGTKDIFPVTTAYNAQNSIPGSNLKLFDAGHVVFSSKPEEFLNVLDQFLQSIR</sequence>
<dbReference type="InterPro" id="IPR050228">
    <property type="entry name" value="Carboxylesterase_BioH"/>
</dbReference>
<dbReference type="SUPFAM" id="SSF53474">
    <property type="entry name" value="alpha/beta-Hydrolases"/>
    <property type="match status" value="1"/>
</dbReference>
<dbReference type="Pfam" id="PF12697">
    <property type="entry name" value="Abhydrolase_6"/>
    <property type="match status" value="1"/>
</dbReference>
<feature type="domain" description="AB hydrolase-1" evidence="1">
    <location>
        <begin position="28"/>
        <end position="261"/>
    </location>
</feature>
<dbReference type="Proteomes" id="UP000324241">
    <property type="component" value="Unassembled WGS sequence"/>
</dbReference>
<gene>
    <name evidence="2" type="ORF">ATNIH1004_003746</name>
</gene>
<evidence type="ECO:0000313" key="3">
    <source>
        <dbReference type="Proteomes" id="UP000324241"/>
    </source>
</evidence>
<organism evidence="2 3">
    <name type="scientific">Aspergillus tanneri</name>
    <dbReference type="NCBI Taxonomy" id="1220188"/>
    <lineage>
        <taxon>Eukaryota</taxon>
        <taxon>Fungi</taxon>
        <taxon>Dikarya</taxon>
        <taxon>Ascomycota</taxon>
        <taxon>Pezizomycotina</taxon>
        <taxon>Eurotiomycetes</taxon>
        <taxon>Eurotiomycetidae</taxon>
        <taxon>Eurotiales</taxon>
        <taxon>Aspergillaceae</taxon>
        <taxon>Aspergillus</taxon>
        <taxon>Aspergillus subgen. Circumdati</taxon>
    </lineage>
</organism>
<name>A0A5M9N1M6_9EURO</name>
<proteinExistence type="predicted"/>
<dbReference type="PANTHER" id="PTHR43194:SF2">
    <property type="entry name" value="PEROXISOMAL MEMBRANE PROTEIN LPX1"/>
    <property type="match status" value="1"/>
</dbReference>
<dbReference type="PRINTS" id="PR00111">
    <property type="entry name" value="ABHYDROLASE"/>
</dbReference>
<reference evidence="2 3" key="1">
    <citation type="submission" date="2019-08" db="EMBL/GenBank/DDBJ databases">
        <title>The genome sequence of a newly discovered highly antifungal drug resistant Aspergillus species, Aspergillus tanneri NIH 1004.</title>
        <authorList>
            <person name="Mounaud S."/>
            <person name="Singh I."/>
            <person name="Joardar V."/>
            <person name="Pakala S."/>
            <person name="Pakala S."/>
            <person name="Venepally P."/>
            <person name="Chung J.K."/>
            <person name="Losada L."/>
            <person name="Nierman W.C."/>
        </authorList>
    </citation>
    <scope>NUCLEOTIDE SEQUENCE [LARGE SCALE GENOMIC DNA]</scope>
    <source>
        <strain evidence="2 3">NIH1004</strain>
    </source>
</reference>
<dbReference type="PANTHER" id="PTHR43194">
    <property type="entry name" value="HYDROLASE ALPHA/BETA FOLD FAMILY"/>
    <property type="match status" value="1"/>
</dbReference>
<comment type="caution">
    <text evidence="2">The sequence shown here is derived from an EMBL/GenBank/DDBJ whole genome shotgun (WGS) entry which is preliminary data.</text>
</comment>
<evidence type="ECO:0000259" key="1">
    <source>
        <dbReference type="Pfam" id="PF12697"/>
    </source>
</evidence>
<protein>
    <recommendedName>
        <fullName evidence="1">AB hydrolase-1 domain-containing protein</fullName>
    </recommendedName>
</protein>
<evidence type="ECO:0000313" key="2">
    <source>
        <dbReference type="EMBL" id="KAA8651053.1"/>
    </source>
</evidence>
<accession>A0A5M9N1M6</accession>
<dbReference type="InterPro" id="IPR000073">
    <property type="entry name" value="AB_hydrolase_1"/>
</dbReference>
<dbReference type="RefSeq" id="XP_033430414.1">
    <property type="nucleotide sequence ID" value="XM_033568419.1"/>
</dbReference>
<dbReference type="AlphaFoldDB" id="A0A5M9N1M6"/>
<dbReference type="EMBL" id="QUQM01000001">
    <property type="protein sequence ID" value="KAA8651053.1"/>
    <property type="molecule type" value="Genomic_DNA"/>
</dbReference>
<dbReference type="InterPro" id="IPR029058">
    <property type="entry name" value="AB_hydrolase_fold"/>
</dbReference>
<dbReference type="Gene3D" id="3.40.50.1820">
    <property type="entry name" value="alpha/beta hydrolase"/>
    <property type="match status" value="1"/>
</dbReference>
<dbReference type="GeneID" id="54326448"/>
<dbReference type="OrthoDB" id="10249433at2759"/>